<name>A0A3R6WMQ2_9STRA</name>
<dbReference type="VEuPathDB" id="FungiDB:H310_10725"/>
<dbReference type="AlphaFoldDB" id="A0A3R6WMQ2"/>
<evidence type="ECO:0000313" key="1">
    <source>
        <dbReference type="EMBL" id="RHY30537.1"/>
    </source>
</evidence>
<evidence type="ECO:0000313" key="2">
    <source>
        <dbReference type="Proteomes" id="UP000285060"/>
    </source>
</evidence>
<gene>
    <name evidence="1" type="ORF">DYB32_004237</name>
</gene>
<reference evidence="1 2" key="1">
    <citation type="submission" date="2018-08" db="EMBL/GenBank/DDBJ databases">
        <title>Aphanomyces genome sequencing and annotation.</title>
        <authorList>
            <person name="Minardi D."/>
            <person name="Oidtmann B."/>
            <person name="Van Der Giezen M."/>
            <person name="Studholme D.J."/>
        </authorList>
    </citation>
    <scope>NUCLEOTIDE SEQUENCE [LARGE SCALE GENOMIC DNA]</scope>
    <source>
        <strain evidence="1 2">NJM0002</strain>
    </source>
</reference>
<dbReference type="EMBL" id="QUSY01000305">
    <property type="protein sequence ID" value="RHY30537.1"/>
    <property type="molecule type" value="Genomic_DNA"/>
</dbReference>
<keyword evidence="2" id="KW-1185">Reference proteome</keyword>
<comment type="caution">
    <text evidence="1">The sequence shown here is derived from an EMBL/GenBank/DDBJ whole genome shotgun (WGS) entry which is preliminary data.</text>
</comment>
<dbReference type="Proteomes" id="UP000285060">
    <property type="component" value="Unassembled WGS sequence"/>
</dbReference>
<proteinExistence type="predicted"/>
<protein>
    <submittedName>
        <fullName evidence="1">Uncharacterized protein</fullName>
    </submittedName>
</protein>
<accession>A0A3R6WMQ2</accession>
<sequence length="300" mass="32503">MPASVEAQRQEIWTALHSTLFQPSLGANLSLATLKESVVLFPSSNARDPITIGTTPAYSSLQRQPYVTLRLAATCHIDNLTLDATTATSRPCNGIDAQFLAFALFDTFDGHLALRPHTFIVHAPVSIRSEVYRMASSVFVVDVAAAVDRTHTLVHQFLQQSMGQLRSHLSQSNMSSRSDVRMAMNDDAVAAIVSSSRVTHWTFYTPPDLMLDTLQVCLYLEQVQSVSPTTDESRAAVVVCVESVQGAAVHVSIQIAQPHRLAASHSIVGLNVVVLTLSNAVATTDPTHAVHSTYVADTVR</sequence>
<organism evidence="1 2">
    <name type="scientific">Aphanomyces invadans</name>
    <dbReference type="NCBI Taxonomy" id="157072"/>
    <lineage>
        <taxon>Eukaryota</taxon>
        <taxon>Sar</taxon>
        <taxon>Stramenopiles</taxon>
        <taxon>Oomycota</taxon>
        <taxon>Saprolegniomycetes</taxon>
        <taxon>Saprolegniales</taxon>
        <taxon>Verrucalvaceae</taxon>
        <taxon>Aphanomyces</taxon>
    </lineage>
</organism>